<protein>
    <submittedName>
        <fullName evidence="2">Uncharacterized protein</fullName>
    </submittedName>
</protein>
<accession>A0ABP5PKT7</accession>
<dbReference type="EMBL" id="BAAAQX010000020">
    <property type="protein sequence ID" value="GAA2211422.1"/>
    <property type="molecule type" value="Genomic_DNA"/>
</dbReference>
<dbReference type="RefSeq" id="WP_344483950.1">
    <property type="nucleotide sequence ID" value="NZ_BAAAQX010000020.1"/>
</dbReference>
<reference evidence="3" key="1">
    <citation type="journal article" date="2019" name="Int. J. Syst. Evol. Microbiol.">
        <title>The Global Catalogue of Microorganisms (GCM) 10K type strain sequencing project: providing services to taxonomists for standard genome sequencing and annotation.</title>
        <authorList>
            <consortium name="The Broad Institute Genomics Platform"/>
            <consortium name="The Broad Institute Genome Sequencing Center for Infectious Disease"/>
            <person name="Wu L."/>
            <person name="Ma J."/>
        </authorList>
    </citation>
    <scope>NUCLEOTIDE SEQUENCE [LARGE SCALE GENOMIC DNA]</scope>
    <source>
        <strain evidence="3">JCM 16114</strain>
    </source>
</reference>
<dbReference type="Proteomes" id="UP001499843">
    <property type="component" value="Unassembled WGS sequence"/>
</dbReference>
<name>A0ABP5PKT7_9ACTN</name>
<organism evidence="2 3">
    <name type="scientific">Nonomuraea monospora</name>
    <dbReference type="NCBI Taxonomy" id="568818"/>
    <lineage>
        <taxon>Bacteria</taxon>
        <taxon>Bacillati</taxon>
        <taxon>Actinomycetota</taxon>
        <taxon>Actinomycetes</taxon>
        <taxon>Streptosporangiales</taxon>
        <taxon>Streptosporangiaceae</taxon>
        <taxon>Nonomuraea</taxon>
    </lineage>
</organism>
<feature type="compositionally biased region" description="Basic residues" evidence="1">
    <location>
        <begin position="17"/>
        <end position="27"/>
    </location>
</feature>
<evidence type="ECO:0000256" key="1">
    <source>
        <dbReference type="SAM" id="MobiDB-lite"/>
    </source>
</evidence>
<proteinExistence type="predicted"/>
<comment type="caution">
    <text evidence="2">The sequence shown here is derived from an EMBL/GenBank/DDBJ whole genome shotgun (WGS) entry which is preliminary data.</text>
</comment>
<keyword evidence="3" id="KW-1185">Reference proteome</keyword>
<evidence type="ECO:0000313" key="2">
    <source>
        <dbReference type="EMBL" id="GAA2211422.1"/>
    </source>
</evidence>
<evidence type="ECO:0000313" key="3">
    <source>
        <dbReference type="Proteomes" id="UP001499843"/>
    </source>
</evidence>
<sequence length="97" mass="11276">MSGPPSHFDYHGDHPARPHGRPLRVRWQKSEDRGAEVRVREHTCMCLRPTYELCTAGGLWFVRRFTGKDLEIVVESAWMPARAARTLWMRIMTGQAR</sequence>
<feature type="region of interest" description="Disordered" evidence="1">
    <location>
        <begin position="1"/>
        <end position="33"/>
    </location>
</feature>
<gene>
    <name evidence="2" type="ORF">GCM10009850_068810</name>
</gene>